<keyword evidence="2" id="KW-1185">Reference proteome</keyword>
<reference evidence="2" key="1">
    <citation type="submission" date="2017-04" db="EMBL/GenBank/DDBJ databases">
        <authorList>
            <person name="Song Y."/>
            <person name="Cho B.-K."/>
        </authorList>
    </citation>
    <scope>NUCLEOTIDE SEQUENCE [LARGE SCALE GENOMIC DNA]</scope>
    <source>
        <strain evidence="2">SL1</strain>
    </source>
</reference>
<proteinExistence type="predicted"/>
<name>A0A2U8DJM0_9CLOT</name>
<dbReference type="GO" id="GO:0006508">
    <property type="term" value="P:proteolysis"/>
    <property type="evidence" value="ECO:0007669"/>
    <property type="project" value="UniProtKB-KW"/>
</dbReference>
<dbReference type="AlphaFoldDB" id="A0A2U8DJM0"/>
<dbReference type="SUPFAM" id="SSF53163">
    <property type="entry name" value="HybD-like"/>
    <property type="match status" value="1"/>
</dbReference>
<evidence type="ECO:0000313" key="2">
    <source>
        <dbReference type="Proteomes" id="UP000244910"/>
    </source>
</evidence>
<dbReference type="NCBIfam" id="TIGR02841">
    <property type="entry name" value="spore_YyaC"/>
    <property type="match status" value="1"/>
</dbReference>
<protein>
    <submittedName>
        <fullName evidence="1">Spore protease YyaC</fullName>
    </submittedName>
</protein>
<keyword evidence="1" id="KW-0645">Protease</keyword>
<dbReference type="EMBL" id="CP020953">
    <property type="protein sequence ID" value="AWI02959.1"/>
    <property type="molecule type" value="Genomic_DNA"/>
</dbReference>
<dbReference type="RefSeq" id="WP_108849426.1">
    <property type="nucleotide sequence ID" value="NZ_CP020953.1"/>
</dbReference>
<dbReference type="KEGG" id="cdrk:B9W14_00010"/>
<dbReference type="InterPro" id="IPR023430">
    <property type="entry name" value="Pept_HybD-like_dom_sf"/>
</dbReference>
<sequence length="185" mass="20658">MNRVKSNYKDPLSYYKIACFLKEYINKNTIVVCIGTDRCIGDCLGPLVGTLLKTKGFPLPVHGTIAEPIHALNIDKKLKEIKVLYPYSNIIGIDACLGDESSIGEIQARDYPVHPGKGVGKFLPNVGECSVIGIVDSNDNDEIFTNNIRLNLVLNMAKVITHSLIHTYYLYDNTRLTLIMYSNTY</sequence>
<dbReference type="Proteomes" id="UP000244910">
    <property type="component" value="Chromosome"/>
</dbReference>
<dbReference type="Pfam" id="PF06866">
    <property type="entry name" value="DUF1256"/>
    <property type="match status" value="1"/>
</dbReference>
<organism evidence="1 2">
    <name type="scientific">Clostridium drakei</name>
    <dbReference type="NCBI Taxonomy" id="332101"/>
    <lineage>
        <taxon>Bacteria</taxon>
        <taxon>Bacillati</taxon>
        <taxon>Bacillota</taxon>
        <taxon>Clostridia</taxon>
        <taxon>Eubacteriales</taxon>
        <taxon>Clostridiaceae</taxon>
        <taxon>Clostridium</taxon>
    </lineage>
</organism>
<keyword evidence="1" id="KW-0378">Hydrolase</keyword>
<accession>A0A2U8DJM0</accession>
<dbReference type="GO" id="GO:0008233">
    <property type="term" value="F:peptidase activity"/>
    <property type="evidence" value="ECO:0007669"/>
    <property type="project" value="UniProtKB-KW"/>
</dbReference>
<dbReference type="InterPro" id="IPR009665">
    <property type="entry name" value="YyaC"/>
</dbReference>
<gene>
    <name evidence="1" type="ORF">B9W14_00010</name>
</gene>
<dbReference type="OrthoDB" id="9815953at2"/>
<evidence type="ECO:0000313" key="1">
    <source>
        <dbReference type="EMBL" id="AWI02959.1"/>
    </source>
</evidence>